<organism evidence="2 3">
    <name type="scientific">Solitalea agri</name>
    <dbReference type="NCBI Taxonomy" id="2953739"/>
    <lineage>
        <taxon>Bacteria</taxon>
        <taxon>Pseudomonadati</taxon>
        <taxon>Bacteroidota</taxon>
        <taxon>Sphingobacteriia</taxon>
        <taxon>Sphingobacteriales</taxon>
        <taxon>Sphingobacteriaceae</taxon>
        <taxon>Solitalea</taxon>
    </lineage>
</organism>
<gene>
    <name evidence="2" type="ORF">NF867_07545</name>
</gene>
<comment type="caution">
    <text evidence="2">The sequence shown here is derived from an EMBL/GenBank/DDBJ whole genome shotgun (WGS) entry which is preliminary data.</text>
</comment>
<dbReference type="Gene3D" id="3.40.960.10">
    <property type="entry name" value="VSR Endonuclease"/>
    <property type="match status" value="1"/>
</dbReference>
<dbReference type="InterPro" id="IPR011335">
    <property type="entry name" value="Restrct_endonuc-II-like"/>
</dbReference>
<accession>A0A9X2F5H7</accession>
<dbReference type="GO" id="GO:0004519">
    <property type="term" value="F:endonuclease activity"/>
    <property type="evidence" value="ECO:0007669"/>
    <property type="project" value="UniProtKB-KW"/>
</dbReference>
<keyword evidence="2" id="KW-0540">Nuclease</keyword>
<keyword evidence="2" id="KW-0378">Hydrolase</keyword>
<protein>
    <submittedName>
        <fullName evidence="2">Endonuclease domain-containing protein</fullName>
    </submittedName>
</protein>
<reference evidence="2" key="1">
    <citation type="submission" date="2022-06" db="EMBL/GenBank/DDBJ databases">
        <title>Solitalea sp. MAHUQ-68 isolated from rhizospheric soil.</title>
        <authorList>
            <person name="Huq M.A."/>
        </authorList>
    </citation>
    <scope>NUCLEOTIDE SEQUENCE</scope>
    <source>
        <strain evidence="2">MAHUQ-68</strain>
    </source>
</reference>
<dbReference type="CDD" id="cd01038">
    <property type="entry name" value="Endonuclease_DUF559"/>
    <property type="match status" value="1"/>
</dbReference>
<dbReference type="Pfam" id="PF04480">
    <property type="entry name" value="DUF559"/>
    <property type="match status" value="1"/>
</dbReference>
<dbReference type="EMBL" id="JAMWYS010000027">
    <property type="protein sequence ID" value="MCO4292711.1"/>
    <property type="molecule type" value="Genomic_DNA"/>
</dbReference>
<evidence type="ECO:0000313" key="2">
    <source>
        <dbReference type="EMBL" id="MCO4292711.1"/>
    </source>
</evidence>
<feature type="domain" description="DUF559" evidence="1">
    <location>
        <begin position="1"/>
        <end position="96"/>
    </location>
</feature>
<dbReference type="InterPro" id="IPR007569">
    <property type="entry name" value="DUF559"/>
</dbReference>
<keyword evidence="3" id="KW-1185">Reference proteome</keyword>
<dbReference type="AlphaFoldDB" id="A0A9X2F5H7"/>
<evidence type="ECO:0000259" key="1">
    <source>
        <dbReference type="Pfam" id="PF04480"/>
    </source>
</evidence>
<dbReference type="Proteomes" id="UP001155182">
    <property type="component" value="Unassembled WGS sequence"/>
</dbReference>
<name>A0A9X2F5H7_9SPHI</name>
<sequence>MTLSEILLWEELKNYQMKGYDFDRQRPIDNYIVDFYCKDLFLAIEIDGESHDSELSFQKDLTRQKRLEELGVCFLRFDDKEVKFDLFNVLRTIETWIEENES</sequence>
<dbReference type="InterPro" id="IPR047216">
    <property type="entry name" value="Endonuclease_DUF559_bact"/>
</dbReference>
<dbReference type="PANTHER" id="PTHR38590:SF1">
    <property type="entry name" value="BLL0828 PROTEIN"/>
    <property type="match status" value="1"/>
</dbReference>
<dbReference type="SUPFAM" id="SSF52980">
    <property type="entry name" value="Restriction endonuclease-like"/>
    <property type="match status" value="1"/>
</dbReference>
<proteinExistence type="predicted"/>
<dbReference type="PANTHER" id="PTHR38590">
    <property type="entry name" value="BLL0828 PROTEIN"/>
    <property type="match status" value="1"/>
</dbReference>
<keyword evidence="2" id="KW-0255">Endonuclease</keyword>
<evidence type="ECO:0000313" key="3">
    <source>
        <dbReference type="Proteomes" id="UP001155182"/>
    </source>
</evidence>